<keyword evidence="7" id="KW-0378">Hydrolase</keyword>
<comment type="subcellular location">
    <subcellularLocation>
        <location evidence="1">Membrane</location>
        <topology evidence="1">Single-pass type I membrane protein</topology>
    </subcellularLocation>
</comment>
<evidence type="ECO:0000256" key="14">
    <source>
        <dbReference type="SAM" id="MobiDB-lite"/>
    </source>
</evidence>
<feature type="region of interest" description="Disordered" evidence="14">
    <location>
        <begin position="919"/>
        <end position="1106"/>
    </location>
</feature>
<organism evidence="20 21">
    <name type="scientific">Oncorhynchus mykiss</name>
    <name type="common">Rainbow trout</name>
    <name type="synonym">Salmo gairdneri</name>
    <dbReference type="NCBI Taxonomy" id="8022"/>
    <lineage>
        <taxon>Eukaryota</taxon>
        <taxon>Metazoa</taxon>
        <taxon>Chordata</taxon>
        <taxon>Craniata</taxon>
        <taxon>Vertebrata</taxon>
        <taxon>Euteleostomi</taxon>
        <taxon>Actinopterygii</taxon>
        <taxon>Neopterygii</taxon>
        <taxon>Teleostei</taxon>
        <taxon>Protacanthopterygii</taxon>
        <taxon>Salmoniformes</taxon>
        <taxon>Salmonidae</taxon>
        <taxon>Salmoninae</taxon>
        <taxon>Oncorhynchus</taxon>
    </lineage>
</organism>
<dbReference type="InterPro" id="IPR036398">
    <property type="entry name" value="CA_dom_sf"/>
</dbReference>
<dbReference type="PROSITE" id="PS00383">
    <property type="entry name" value="TYR_PHOSPHATASE_1"/>
    <property type="match status" value="1"/>
</dbReference>
<accession>A0A060WB76</accession>
<keyword evidence="10 15" id="KW-0472">Membrane</keyword>
<feature type="compositionally biased region" description="Low complexity" evidence="14">
    <location>
        <begin position="735"/>
        <end position="744"/>
    </location>
</feature>
<dbReference type="PROSITE" id="PS50853">
    <property type="entry name" value="FN3"/>
    <property type="match status" value="1"/>
</dbReference>
<evidence type="ECO:0000313" key="20">
    <source>
        <dbReference type="EMBL" id="CDQ61785.1"/>
    </source>
</evidence>
<dbReference type="Gene3D" id="3.10.200.10">
    <property type="entry name" value="Alpha carbonic anhydrase"/>
    <property type="match status" value="1"/>
</dbReference>
<feature type="compositionally biased region" description="Low complexity" evidence="14">
    <location>
        <begin position="936"/>
        <end position="958"/>
    </location>
</feature>
<feature type="domain" description="Tyrosine-protein phosphatase" evidence="16">
    <location>
        <begin position="1816"/>
        <end position="2084"/>
    </location>
</feature>
<comment type="catalytic activity">
    <reaction evidence="13">
        <text>O-phospho-L-tyrosyl-[protein] + H2O = L-tyrosyl-[protein] + phosphate</text>
        <dbReference type="Rhea" id="RHEA:10684"/>
        <dbReference type="Rhea" id="RHEA-COMP:10136"/>
        <dbReference type="Rhea" id="RHEA-COMP:20101"/>
        <dbReference type="ChEBI" id="CHEBI:15377"/>
        <dbReference type="ChEBI" id="CHEBI:43474"/>
        <dbReference type="ChEBI" id="CHEBI:46858"/>
        <dbReference type="ChEBI" id="CHEBI:61978"/>
        <dbReference type="EC" id="3.1.3.48"/>
    </reaction>
</comment>
<feature type="transmembrane region" description="Helical" evidence="15">
    <location>
        <begin position="1327"/>
        <end position="1353"/>
    </location>
</feature>
<feature type="region of interest" description="Disordered" evidence="14">
    <location>
        <begin position="2092"/>
        <end position="2118"/>
    </location>
</feature>
<dbReference type="InterPro" id="IPR003595">
    <property type="entry name" value="Tyr_Pase_cat"/>
</dbReference>
<dbReference type="PANTHER" id="PTHR19134">
    <property type="entry name" value="RECEPTOR-TYPE TYROSINE-PROTEIN PHOSPHATASE"/>
    <property type="match status" value="1"/>
</dbReference>
<name>A0A060WB76_ONCMY</name>
<feature type="domain" description="Tyrosine specific protein phosphatases" evidence="17">
    <location>
        <begin position="1702"/>
        <end position="1776"/>
    </location>
</feature>
<feature type="compositionally biased region" description="Low complexity" evidence="14">
    <location>
        <begin position="512"/>
        <end position="529"/>
    </location>
</feature>
<feature type="compositionally biased region" description="Low complexity" evidence="14">
    <location>
        <begin position="682"/>
        <end position="696"/>
    </location>
</feature>
<dbReference type="SMART" id="SM00404">
    <property type="entry name" value="PTPc_motif"/>
    <property type="match status" value="2"/>
</dbReference>
<evidence type="ECO:0000256" key="11">
    <source>
        <dbReference type="ARBA" id="ARBA00023157"/>
    </source>
</evidence>
<feature type="domain" description="Fibronectin type-III" evidence="18">
    <location>
        <begin position="226"/>
        <end position="323"/>
    </location>
</feature>
<keyword evidence="8" id="KW-0904">Protein phosphatase</keyword>
<dbReference type="PROSITE" id="PS50055">
    <property type="entry name" value="TYR_PHOSPHATASE_PTP"/>
    <property type="match status" value="2"/>
</dbReference>
<dbReference type="PANTHER" id="PTHR19134:SF461">
    <property type="entry name" value="RECEPTOR-TYPE TYROSINE-PROTEIN PHOSPHATASE ZETA"/>
    <property type="match status" value="1"/>
</dbReference>
<evidence type="ECO:0000256" key="9">
    <source>
        <dbReference type="ARBA" id="ARBA00022989"/>
    </source>
</evidence>
<evidence type="ECO:0000256" key="3">
    <source>
        <dbReference type="ARBA" id="ARBA00013064"/>
    </source>
</evidence>
<dbReference type="InterPro" id="IPR016130">
    <property type="entry name" value="Tyr_Pase_AS"/>
</dbReference>
<reference evidence="20" key="1">
    <citation type="journal article" date="2014" name="Nat. Commun.">
        <title>The rainbow trout genome provides novel insights into evolution after whole-genome duplication in vertebrates.</title>
        <authorList>
            <person name="Berthelot C."/>
            <person name="Brunet F."/>
            <person name="Chalopin D."/>
            <person name="Juanchich A."/>
            <person name="Bernard M."/>
            <person name="Noel B."/>
            <person name="Bento P."/>
            <person name="Da Silva C."/>
            <person name="Labadie K."/>
            <person name="Alberti A."/>
            <person name="Aury J.M."/>
            <person name="Louis A."/>
            <person name="Dehais P."/>
            <person name="Bardou P."/>
            <person name="Montfort J."/>
            <person name="Klopp C."/>
            <person name="Cabau C."/>
            <person name="Gaspin C."/>
            <person name="Thorgaard G.H."/>
            <person name="Boussaha M."/>
            <person name="Quillet E."/>
            <person name="Guyomard R."/>
            <person name="Galiana D."/>
            <person name="Bobe J."/>
            <person name="Volff J.N."/>
            <person name="Genet C."/>
            <person name="Wincker P."/>
            <person name="Jaillon O."/>
            <person name="Roest Crollius H."/>
            <person name="Guiguen Y."/>
        </authorList>
    </citation>
    <scope>NUCLEOTIDE SEQUENCE [LARGE SCALE GENOMIC DNA]</scope>
</reference>
<feature type="compositionally biased region" description="Polar residues" evidence="14">
    <location>
        <begin position="959"/>
        <end position="977"/>
    </location>
</feature>
<dbReference type="SUPFAM" id="SSF49265">
    <property type="entry name" value="Fibronectin type III"/>
    <property type="match status" value="1"/>
</dbReference>
<comment type="similarity">
    <text evidence="2">Belongs to the protein-tyrosine phosphatase family. Receptor class 5 subfamily.</text>
</comment>
<evidence type="ECO:0000259" key="18">
    <source>
        <dbReference type="PROSITE" id="PS50853"/>
    </source>
</evidence>
<evidence type="ECO:0000256" key="8">
    <source>
        <dbReference type="ARBA" id="ARBA00022912"/>
    </source>
</evidence>
<keyword evidence="6" id="KW-0677">Repeat</keyword>
<dbReference type="GO" id="GO:0003676">
    <property type="term" value="F:nucleic acid binding"/>
    <property type="evidence" value="ECO:0007669"/>
    <property type="project" value="InterPro"/>
</dbReference>
<dbReference type="InterPro" id="IPR029021">
    <property type="entry name" value="Prot-tyrosine_phosphatase-like"/>
</dbReference>
<dbReference type="InterPro" id="IPR013783">
    <property type="entry name" value="Ig-like_fold"/>
</dbReference>
<dbReference type="InterPro" id="IPR000387">
    <property type="entry name" value="Tyr_Pase_dom"/>
</dbReference>
<evidence type="ECO:0000256" key="12">
    <source>
        <dbReference type="ARBA" id="ARBA00023180"/>
    </source>
</evidence>
<evidence type="ECO:0000256" key="7">
    <source>
        <dbReference type="ARBA" id="ARBA00022801"/>
    </source>
</evidence>
<dbReference type="SUPFAM" id="SSF52799">
    <property type="entry name" value="(Phosphotyrosine protein) phosphatases II"/>
    <property type="match status" value="2"/>
</dbReference>
<dbReference type="Gene3D" id="3.30.420.10">
    <property type="entry name" value="Ribonuclease H-like superfamily/Ribonuclease H"/>
    <property type="match status" value="1"/>
</dbReference>
<dbReference type="FunFam" id="3.90.190.10:FF:000016">
    <property type="entry name" value="receptor-type tyrosine-protein phosphatase gamma isoform X1"/>
    <property type="match status" value="1"/>
</dbReference>
<dbReference type="SMART" id="SM00194">
    <property type="entry name" value="PTPc"/>
    <property type="match status" value="2"/>
</dbReference>
<dbReference type="STRING" id="8022.A0A060WB76"/>
<dbReference type="InterPro" id="IPR036116">
    <property type="entry name" value="FN3_sf"/>
</dbReference>
<evidence type="ECO:0000256" key="13">
    <source>
        <dbReference type="ARBA" id="ARBA00051722"/>
    </source>
</evidence>
<keyword evidence="11" id="KW-1015">Disulfide bond</keyword>
<feature type="region of interest" description="Disordered" evidence="14">
    <location>
        <begin position="496"/>
        <end position="636"/>
    </location>
</feature>
<feature type="compositionally biased region" description="Low complexity" evidence="14">
    <location>
        <begin position="1044"/>
        <end position="1062"/>
    </location>
</feature>
<keyword evidence="4 15" id="KW-0812">Transmembrane</keyword>
<gene>
    <name evidence="20" type="ORF">GSONMT00065912001</name>
</gene>
<sequence>MSDGTTIKNDGKTVAVNPEGDFYVSGGGLRGRFKVGRITFHWGRCNASSEGSEHSLNGVKYPLEMQIYCYEAHRFESLDYAIKDGGRITALSVLFETSIEDNDNYIAIIDGINSVSRFGKSGRVGPFSLRGLLPNSTEKYFIYNGSLTTPPCTETVEWIVFKNTVAISDTQLEMFCEVMTMQQAGYVMLMDYLQNNYREQQQQFMGQAFSSYTGTEEVLTPICSSEPENVQADPHNLTSLLVMWERPRAVYDAGIEKYSVTYRLAQGEDPPAFEYLTDGDQDVGAILQDLMANTSYVVQVLAVCTNGLYGRVSEQLTVDMPIDDPGKSDRDRQYVYTDQTKHRRLIIFKQFLLLYRFNEVKDVVLSWFLIGVHVVSANDHTFHTHRTVAGFQSHFYGRMPPSICLFKVFHVYLLCHTKYKQLHFCFEMASFPPVTVRELHTTLYSVMRSEAEQLPYKARTARKNMNLNIGQGVVSHNKASVYVVCDCVFPHQEDYGPRVEPGEDQDNDMDWTTPSSTTTRPKTTTGLPSLPLPGIRTTTPSVQRRTTTPVSPFKTTQPNRSHTSTEPSVRYRTTTRAPAEGAVSPGSRGSGSTQKYTTTATMPLSRTDDVTTSSTRKEKGRGVVHPGVPPQPTSPSMPLFSSTASSFGSVLSQTTQPVFNGEILPSTLPVCDTNAPTACLHAPPSSRPVSSVTPPARDSPHAATALLSSGDSFLAPSSLSSPTLPLLPHPSHPLSGWETVVSHGVGDEGDDDSGDGDVLSGSSSMASGDPALFSDTPPLQTLPDSPAEWDLSELASRPLPAASLSLQPSLLLSSDFSLSGATPGITDYVYGRLGDSSYATGGVIESSLSWVVDGGGGFTVASNGVESLCSCSLDGTSSSSWLHASPHLPLPTSDWGAASLALYSSGSDLDHLIHSSLAGSTNPSVATPPHSKDHWVSALRTSAPSSSSSRTASPVTPTLTPDLQTVDSNASGSTLSGEAQEELDEEWDRIQSSASASASGEGMLPYIPTAPPPFTSEVAASPDSDNDERSSAFYFESESGSAVATETAGSTATQSGSGQGESPYDNEMSSDFSIPERTERDSEEEEPIAGKTNIHKGATSPRTSRQGTFQSHHHFSVLCYVFSVIFIHIYLHVPVSLLCVCCNIMRHPVKGIRSLANPNSHQHRLFALADHNSSRSSELVNILEHKDKLDNSLKVLFFWYKTTIHIKLKLSCLEGTHNRGKKAQHTNIKTLIPTVKYGGRSVMVWSCFAASGSVQLAIIDGKIHSQLLNPKVHILFPPCIVNVYTSTLAHSSSIVPSLSILTPLTEASNSSHESRVGLARDKERRAVVPLAVVSTLTFVGLIILVGILIYWRLIKEKCRRDPVKNVSEIRRIFFLPVLRTDYHVFANICGCLCILKNTTTKVFFRSFLSLSVIYLQLLSFYYILLNHNTNIIIVFVTISLHIFHQMRTKHTNTYFGKCFQTAHFYIEDNTSPRVISVPPTPLLTATDEHEAVAVKQFVKHVTELHHTNAFSREFEILKECYEEVQVCTVDLGITADGSNHPDNKNKNRYINILAYDHSRVRLSTQADKDGKSGDYINANYVDGFNKSRAYIAAQGPLKSSTEDFWRMVWEQNVGVIIMITNLVEKGRRKCDQYWPLESQDEYGGFLVTVKSSKVLAHYTERTFTLRNTKVQKGSLKGRINERTVTQYHYTQWPDMGVPEYTLPVLTFVQKSSKARTDDMGPVVVHCSAGVGRTGTYIVLDSMLKQIKEEGTVNIMGFLKHIRTQRNHLVQTEEQYVFIHDALVEAILGKETEVSSSLIHSYVNDLLTPGPSGRTQLEKQFKLVSQSNAKQCDYSAALKECNREKNRNSSLIPVERSRVCLSTVVGETTSDYINASYITGYRQSTEFIVTQNPLAGTVTDFWRMIWDHNAQVIITLPGTPATLGTPSLAEGEEPYVYWPRKEQTISCEAFTVTLRSENHVCLANEEMLVVQDYVLEATQDDYVLEVRHYRAPRWPNPDSPISSTFELLSLVREESSSKEGPMVVHDEVGGVTAGTFCALSTLVCQLELESSVDVYQVAKMINLMRPGTFTDVEQYQFLYKAILSLVGTQEDERTLQSSDNNGTVPGGPVSTAESLESLV</sequence>
<evidence type="ECO:0000259" key="16">
    <source>
        <dbReference type="PROSITE" id="PS50055"/>
    </source>
</evidence>
<dbReference type="Gene3D" id="2.60.40.10">
    <property type="entry name" value="Immunoglobulins"/>
    <property type="match status" value="1"/>
</dbReference>
<feature type="compositionally biased region" description="Polar residues" evidence="14">
    <location>
        <begin position="590"/>
        <end position="604"/>
    </location>
</feature>
<dbReference type="InterPro" id="IPR036397">
    <property type="entry name" value="RNaseH_sf"/>
</dbReference>
<feature type="region of interest" description="Disordered" evidence="14">
    <location>
        <begin position="735"/>
        <end position="786"/>
    </location>
</feature>
<dbReference type="EMBL" id="FR904389">
    <property type="protein sequence ID" value="CDQ61785.1"/>
    <property type="molecule type" value="Genomic_DNA"/>
</dbReference>
<dbReference type="CDD" id="cd00063">
    <property type="entry name" value="FN3"/>
    <property type="match status" value="1"/>
</dbReference>
<keyword evidence="9 15" id="KW-1133">Transmembrane helix</keyword>
<dbReference type="FunFam" id="3.90.190.10:FF:000013">
    <property type="entry name" value="receptor-type tyrosine-protein phosphatase zeta isoform X1"/>
    <property type="match status" value="1"/>
</dbReference>
<feature type="domain" description="Alpha-carbonic anhydrase" evidence="19">
    <location>
        <begin position="1"/>
        <end position="213"/>
    </location>
</feature>
<evidence type="ECO:0000259" key="17">
    <source>
        <dbReference type="PROSITE" id="PS50056"/>
    </source>
</evidence>
<dbReference type="Pfam" id="PF00041">
    <property type="entry name" value="fn3"/>
    <property type="match status" value="1"/>
</dbReference>
<dbReference type="Pfam" id="PF00102">
    <property type="entry name" value="Y_phosphatase"/>
    <property type="match status" value="2"/>
</dbReference>
<dbReference type="PROSITE" id="PS50056">
    <property type="entry name" value="TYR_PHOSPHATASE_2"/>
    <property type="match status" value="2"/>
</dbReference>
<dbReference type="InterPro" id="IPR050348">
    <property type="entry name" value="Protein-Tyr_Phosphatase"/>
</dbReference>
<feature type="transmembrane region" description="Helical" evidence="15">
    <location>
        <begin position="1402"/>
        <end position="1424"/>
    </location>
</feature>
<evidence type="ECO:0000256" key="10">
    <source>
        <dbReference type="ARBA" id="ARBA00023136"/>
    </source>
</evidence>
<dbReference type="PROSITE" id="PS51144">
    <property type="entry name" value="ALPHA_CA_2"/>
    <property type="match status" value="1"/>
</dbReference>
<dbReference type="EC" id="3.1.3.48" evidence="3"/>
<dbReference type="InterPro" id="IPR000242">
    <property type="entry name" value="PTP_cat"/>
</dbReference>
<keyword evidence="12" id="KW-0325">Glycoprotein</keyword>
<evidence type="ECO:0000256" key="4">
    <source>
        <dbReference type="ARBA" id="ARBA00022692"/>
    </source>
</evidence>
<evidence type="ECO:0000313" key="21">
    <source>
        <dbReference type="Proteomes" id="UP000193380"/>
    </source>
</evidence>
<evidence type="ECO:0000259" key="19">
    <source>
        <dbReference type="PROSITE" id="PS51144"/>
    </source>
</evidence>
<feature type="domain" description="Tyrosine specific protein phosphatases" evidence="17">
    <location>
        <begin position="2004"/>
        <end position="2075"/>
    </location>
</feature>
<evidence type="ECO:0000256" key="2">
    <source>
        <dbReference type="ARBA" id="ARBA00006246"/>
    </source>
</evidence>
<feature type="compositionally biased region" description="Polar residues" evidence="14">
    <location>
        <begin position="553"/>
        <end position="576"/>
    </location>
</feature>
<dbReference type="Proteomes" id="UP000193380">
    <property type="component" value="Unassembled WGS sequence"/>
</dbReference>
<keyword evidence="5" id="KW-0732">Signal</keyword>
<evidence type="ECO:0000256" key="15">
    <source>
        <dbReference type="SAM" id="Phobius"/>
    </source>
</evidence>
<dbReference type="PaxDb" id="8022-A0A060WB76"/>
<dbReference type="PRINTS" id="PR00700">
    <property type="entry name" value="PRTYPHPHTASE"/>
</dbReference>
<proteinExistence type="inferred from homology"/>
<reference evidence="20" key="2">
    <citation type="submission" date="2014-03" db="EMBL/GenBank/DDBJ databases">
        <authorList>
            <person name="Genoscope - CEA"/>
        </authorList>
    </citation>
    <scope>NUCLEOTIDE SEQUENCE</scope>
</reference>
<evidence type="ECO:0000256" key="6">
    <source>
        <dbReference type="ARBA" id="ARBA00022737"/>
    </source>
</evidence>
<dbReference type="InterPro" id="IPR001148">
    <property type="entry name" value="CA_dom"/>
</dbReference>
<feature type="compositionally biased region" description="Low complexity" evidence="14">
    <location>
        <begin position="536"/>
        <end position="550"/>
    </location>
</feature>
<feature type="domain" description="Tyrosine-protein phosphatase" evidence="16">
    <location>
        <begin position="1510"/>
        <end position="1785"/>
    </location>
</feature>
<dbReference type="Pfam" id="PF00194">
    <property type="entry name" value="Carb_anhydrase"/>
    <property type="match status" value="1"/>
</dbReference>
<dbReference type="FunFam" id="2.60.40.10:FF:000313">
    <property type="entry name" value="Receptor-type tyrosine-protein phosphatase zeta"/>
    <property type="match status" value="1"/>
</dbReference>
<feature type="region of interest" description="Disordered" evidence="14">
    <location>
        <begin position="680"/>
        <end position="703"/>
    </location>
</feature>
<dbReference type="Gene3D" id="3.90.190.10">
    <property type="entry name" value="Protein tyrosine phosphatase superfamily"/>
    <property type="match status" value="2"/>
</dbReference>
<dbReference type="InterPro" id="IPR003961">
    <property type="entry name" value="FN3_dom"/>
</dbReference>
<dbReference type="GO" id="GO:0005886">
    <property type="term" value="C:plasma membrane"/>
    <property type="evidence" value="ECO:0007669"/>
    <property type="project" value="UniProtKB-ARBA"/>
</dbReference>
<protein>
    <recommendedName>
        <fullName evidence="3">protein-tyrosine-phosphatase</fullName>
        <ecNumber evidence="3">3.1.3.48</ecNumber>
    </recommendedName>
</protein>
<evidence type="ECO:0000256" key="5">
    <source>
        <dbReference type="ARBA" id="ARBA00022729"/>
    </source>
</evidence>
<dbReference type="SMART" id="SM01057">
    <property type="entry name" value="Carb_anhydrase"/>
    <property type="match status" value="1"/>
</dbReference>
<dbReference type="SMART" id="SM00060">
    <property type="entry name" value="FN3"/>
    <property type="match status" value="1"/>
</dbReference>
<evidence type="ECO:0000256" key="1">
    <source>
        <dbReference type="ARBA" id="ARBA00004479"/>
    </source>
</evidence>
<dbReference type="SUPFAM" id="SSF51069">
    <property type="entry name" value="Carbonic anhydrase"/>
    <property type="match status" value="1"/>
</dbReference>
<dbReference type="GO" id="GO:0004725">
    <property type="term" value="F:protein tyrosine phosphatase activity"/>
    <property type="evidence" value="ECO:0007669"/>
    <property type="project" value="UniProtKB-EC"/>
</dbReference>